<gene>
    <name evidence="1" type="ORF">C1A40_09500</name>
</gene>
<proteinExistence type="predicted"/>
<evidence type="ECO:0008006" key="3">
    <source>
        <dbReference type="Google" id="ProtNLM"/>
    </source>
</evidence>
<keyword evidence="2" id="KW-1185">Reference proteome</keyword>
<evidence type="ECO:0000313" key="2">
    <source>
        <dbReference type="Proteomes" id="UP000236592"/>
    </source>
</evidence>
<sequence>MNYKNKLFYLLICLTTVLSCKQSVNVNESKIVESPEVIEKEEPFVVPKKDKSLEKWVKLSSGTRFEIHELPFLFDLYYENNTPETTYTYYRITDKLEDFLKKSDYEGESYECFVLPSVYKFNVFLVNVARGDSNYYLLISANSYEINDMQEIGHIGDENDITTFDINKDYIIKVYNGFRDEKVFLKELNVSTNGEFVIAK</sequence>
<name>A0A2I7SIF1_9FLAO</name>
<protein>
    <recommendedName>
        <fullName evidence="3">Lipoprotein</fullName>
    </recommendedName>
</protein>
<accession>A0A2I7SIF1</accession>
<dbReference type="AlphaFoldDB" id="A0A2I7SIF1"/>
<dbReference type="OrthoDB" id="770076at2"/>
<reference evidence="2" key="1">
    <citation type="submission" date="2018-01" db="EMBL/GenBank/DDBJ databases">
        <title>Complete genome of Tamlana sp. UJ94.</title>
        <authorList>
            <person name="Jung J."/>
            <person name="Chung D."/>
            <person name="Bae S.S."/>
            <person name="Baek K."/>
        </authorList>
    </citation>
    <scope>NUCLEOTIDE SEQUENCE [LARGE SCALE GENOMIC DNA]</scope>
    <source>
        <strain evidence="2">UJ94</strain>
    </source>
</reference>
<dbReference type="KEGG" id="taj:C1A40_09500"/>
<dbReference type="PROSITE" id="PS51257">
    <property type="entry name" value="PROKAR_LIPOPROTEIN"/>
    <property type="match status" value="1"/>
</dbReference>
<evidence type="ECO:0000313" key="1">
    <source>
        <dbReference type="EMBL" id="AUS05683.1"/>
    </source>
</evidence>
<dbReference type="RefSeq" id="WP_102995693.1">
    <property type="nucleotide sequence ID" value="NZ_CP025938.1"/>
</dbReference>
<dbReference type="Proteomes" id="UP000236592">
    <property type="component" value="Chromosome"/>
</dbReference>
<organism evidence="1 2">
    <name type="scientific">Pseudotamlana carrageenivorans</name>
    <dbReference type="NCBI Taxonomy" id="2069432"/>
    <lineage>
        <taxon>Bacteria</taxon>
        <taxon>Pseudomonadati</taxon>
        <taxon>Bacteroidota</taxon>
        <taxon>Flavobacteriia</taxon>
        <taxon>Flavobacteriales</taxon>
        <taxon>Flavobacteriaceae</taxon>
        <taxon>Pseudotamlana</taxon>
    </lineage>
</organism>
<dbReference type="EMBL" id="CP025938">
    <property type="protein sequence ID" value="AUS05683.1"/>
    <property type="molecule type" value="Genomic_DNA"/>
</dbReference>